<dbReference type="HOGENOM" id="CLU_012358_2_3_11"/>
<dbReference type="SUPFAM" id="SSF51556">
    <property type="entry name" value="Metallo-dependent hydrolases"/>
    <property type="match status" value="1"/>
</dbReference>
<dbReference type="AlphaFoldDB" id="D3FE74"/>
<evidence type="ECO:0000256" key="2">
    <source>
        <dbReference type="SAM" id="SignalP"/>
    </source>
</evidence>
<sequence precursor="true">MSERARVTRRTLIGGATAAAAVGAAAAAPSAGASQRHGGGGWGGPTPPRGNEYVLRDGFVLSMDPAIGDLPRGDVHVRNGQIVAVGERLRAHGAVSIDARDKIVMPGLVDTHWHLWNASMRAFMVNGVADRAYFNVTNILGPHFTPIDTYRSTRLGLLEGVASGITTVHDWSHNVRGPEYADASLRGLLDAGVRGRFSYGWAQRGPLDVPMDVDGIRRTKDRWFSRASTTRGLLHLGIASRNVVPGQSPRGSITIELARQDWTSARELGLPITLHASPRGLVTMLEQERLLGPDLLLVHPTLTTEAENAIVVERGTGWSISSVGEAARGPEEQIRYAELVAAGAKLGLSIDASAGDGANLFTAMRMLHTMTTNRLGAVPGITYRRVLELATVEGANTLGLGDVVGSLTPGKRADVITINRLDPNMAPPGDPATQIVGLGQPRNVDTVMVDGKILLWRGLHVGVDVERVVRDAGQSATEISSRAGWPT</sequence>
<keyword evidence="1 4" id="KW-0378">Hydrolase</keyword>
<dbReference type="Proteomes" id="UP000008229">
    <property type="component" value="Chromosome"/>
</dbReference>
<name>D3FE74_CONWI</name>
<dbReference type="PANTHER" id="PTHR43794">
    <property type="entry name" value="AMINOHYDROLASE SSNA-RELATED"/>
    <property type="match status" value="1"/>
</dbReference>
<organism evidence="4 5">
    <name type="scientific">Conexibacter woesei (strain DSM 14684 / CCUG 47730 / CIP 108061 / JCM 11494 / NBRC 100937 / ID131577)</name>
    <dbReference type="NCBI Taxonomy" id="469383"/>
    <lineage>
        <taxon>Bacteria</taxon>
        <taxon>Bacillati</taxon>
        <taxon>Actinomycetota</taxon>
        <taxon>Thermoleophilia</taxon>
        <taxon>Solirubrobacterales</taxon>
        <taxon>Conexibacteraceae</taxon>
        <taxon>Conexibacter</taxon>
    </lineage>
</organism>
<dbReference type="Gene3D" id="3.20.20.140">
    <property type="entry name" value="Metal-dependent hydrolases"/>
    <property type="match status" value="1"/>
</dbReference>
<gene>
    <name evidence="4" type="ordered locus">Cwoe_5157</name>
</gene>
<reference evidence="4 5" key="1">
    <citation type="journal article" date="2010" name="Stand. Genomic Sci.">
        <title>Complete genome sequence of Conexibacter woesei type strain (ID131577).</title>
        <authorList>
            <person name="Pukall R."/>
            <person name="Lapidus A."/>
            <person name="Glavina Del Rio T."/>
            <person name="Copeland A."/>
            <person name="Tice H."/>
            <person name="Cheng J.-F."/>
            <person name="Lucas S."/>
            <person name="Chen F."/>
            <person name="Nolan M."/>
            <person name="Bruce D."/>
            <person name="Goodwin L."/>
            <person name="Pitluck S."/>
            <person name="Mavromatis K."/>
            <person name="Ivanova N."/>
            <person name="Ovchinnikova G."/>
            <person name="Pati A."/>
            <person name="Chen A."/>
            <person name="Palaniappan K."/>
            <person name="Land M."/>
            <person name="Hauser L."/>
            <person name="Chang Y.-J."/>
            <person name="Jeffries C.D."/>
            <person name="Chain P."/>
            <person name="Meincke L."/>
            <person name="Sims D."/>
            <person name="Brettin T."/>
            <person name="Detter J.C."/>
            <person name="Rohde M."/>
            <person name="Goeker M."/>
            <person name="Bristow J."/>
            <person name="Eisen J.A."/>
            <person name="Markowitz V."/>
            <person name="Kyrpides N.C."/>
            <person name="Klenk H.-P."/>
            <person name="Hugenholtz P."/>
        </authorList>
    </citation>
    <scope>NUCLEOTIDE SEQUENCE [LARGE SCALE GENOMIC DNA]</scope>
    <source>
        <strain evidence="5">DSM 14684 / CIP 108061 / JCM 11494 / NBRC 100937 / ID131577</strain>
    </source>
</reference>
<dbReference type="PROSITE" id="PS51318">
    <property type="entry name" value="TAT"/>
    <property type="match status" value="1"/>
</dbReference>
<feature type="chain" id="PRO_5003043421" evidence="2">
    <location>
        <begin position="28"/>
        <end position="487"/>
    </location>
</feature>
<dbReference type="GO" id="GO:0016810">
    <property type="term" value="F:hydrolase activity, acting on carbon-nitrogen (but not peptide) bonds"/>
    <property type="evidence" value="ECO:0007669"/>
    <property type="project" value="InterPro"/>
</dbReference>
<evidence type="ECO:0000313" key="4">
    <source>
        <dbReference type="EMBL" id="ADB53566.1"/>
    </source>
</evidence>
<feature type="domain" description="Amidohydrolase-related" evidence="3">
    <location>
        <begin position="103"/>
        <end position="454"/>
    </location>
</feature>
<keyword evidence="5" id="KW-1185">Reference proteome</keyword>
<protein>
    <submittedName>
        <fullName evidence="4">Amidohydrolase</fullName>
    </submittedName>
</protein>
<dbReference type="InterPro" id="IPR032466">
    <property type="entry name" value="Metal_Hydrolase"/>
</dbReference>
<keyword evidence="2" id="KW-0732">Signal</keyword>
<feature type="signal peptide" evidence="2">
    <location>
        <begin position="1"/>
        <end position="27"/>
    </location>
</feature>
<accession>D3FE74</accession>
<dbReference type="InterPro" id="IPR011059">
    <property type="entry name" value="Metal-dep_hydrolase_composite"/>
</dbReference>
<reference evidence="5" key="2">
    <citation type="submission" date="2010-01" db="EMBL/GenBank/DDBJ databases">
        <title>The complete genome of Conexibacter woesei DSM 14684.</title>
        <authorList>
            <consortium name="US DOE Joint Genome Institute (JGI-PGF)"/>
            <person name="Lucas S."/>
            <person name="Copeland A."/>
            <person name="Lapidus A."/>
            <person name="Glavina del Rio T."/>
            <person name="Dalin E."/>
            <person name="Tice H."/>
            <person name="Bruce D."/>
            <person name="Goodwin L."/>
            <person name="Pitluck S."/>
            <person name="Kyrpides N."/>
            <person name="Mavromatis K."/>
            <person name="Ivanova N."/>
            <person name="Mikhailova N."/>
            <person name="Chertkov O."/>
            <person name="Brettin T."/>
            <person name="Detter J.C."/>
            <person name="Han C."/>
            <person name="Larimer F."/>
            <person name="Land M."/>
            <person name="Hauser L."/>
            <person name="Markowitz V."/>
            <person name="Cheng J.-F."/>
            <person name="Hugenholtz P."/>
            <person name="Woyke T."/>
            <person name="Wu D."/>
            <person name="Pukall R."/>
            <person name="Steenblock K."/>
            <person name="Schneider S."/>
            <person name="Klenk H.-P."/>
            <person name="Eisen J.A."/>
        </authorList>
    </citation>
    <scope>NUCLEOTIDE SEQUENCE [LARGE SCALE GENOMIC DNA]</scope>
    <source>
        <strain evidence="5">DSM 14684 / CIP 108061 / JCM 11494 / NBRC 100937 / ID131577</strain>
    </source>
</reference>
<evidence type="ECO:0000313" key="5">
    <source>
        <dbReference type="Proteomes" id="UP000008229"/>
    </source>
</evidence>
<dbReference type="eggNOG" id="COG0402">
    <property type="taxonomic scope" value="Bacteria"/>
</dbReference>
<dbReference type="NCBIfam" id="NF006056">
    <property type="entry name" value="PRK08204.1"/>
    <property type="match status" value="1"/>
</dbReference>
<dbReference type="InterPro" id="IPR006680">
    <property type="entry name" value="Amidohydro-rel"/>
</dbReference>
<dbReference type="RefSeq" id="WP_012936617.1">
    <property type="nucleotide sequence ID" value="NC_013739.1"/>
</dbReference>
<evidence type="ECO:0000259" key="3">
    <source>
        <dbReference type="Pfam" id="PF01979"/>
    </source>
</evidence>
<dbReference type="Gene3D" id="2.30.40.10">
    <property type="entry name" value="Urease, subunit C, domain 1"/>
    <property type="match status" value="1"/>
</dbReference>
<dbReference type="PANTHER" id="PTHR43794:SF11">
    <property type="entry name" value="AMIDOHYDROLASE-RELATED DOMAIN-CONTAINING PROTEIN"/>
    <property type="match status" value="1"/>
</dbReference>
<proteinExistence type="predicted"/>
<dbReference type="KEGG" id="cwo:Cwoe_5157"/>
<dbReference type="SUPFAM" id="SSF51338">
    <property type="entry name" value="Composite domain of metallo-dependent hydrolases"/>
    <property type="match status" value="1"/>
</dbReference>
<evidence type="ECO:0000256" key="1">
    <source>
        <dbReference type="ARBA" id="ARBA00022801"/>
    </source>
</evidence>
<dbReference type="Pfam" id="PF01979">
    <property type="entry name" value="Amidohydro_1"/>
    <property type="match status" value="1"/>
</dbReference>
<dbReference type="InterPro" id="IPR006311">
    <property type="entry name" value="TAT_signal"/>
</dbReference>
<dbReference type="STRING" id="469383.Cwoe_5157"/>
<dbReference type="InterPro" id="IPR050287">
    <property type="entry name" value="MTA/SAH_deaminase"/>
</dbReference>
<dbReference type="EMBL" id="CP001854">
    <property type="protein sequence ID" value="ADB53566.1"/>
    <property type="molecule type" value="Genomic_DNA"/>
</dbReference>